<dbReference type="EC" id="1.1.1.-" evidence="4"/>
<dbReference type="InterPro" id="IPR057326">
    <property type="entry name" value="KR_dom"/>
</dbReference>
<dbReference type="PROSITE" id="PS00061">
    <property type="entry name" value="ADH_SHORT"/>
    <property type="match status" value="1"/>
</dbReference>
<dbReference type="PRINTS" id="PR00081">
    <property type="entry name" value="GDHRDH"/>
</dbReference>
<dbReference type="PANTHER" id="PTHR43477">
    <property type="entry name" value="DIHYDROANTICAPSIN 7-DEHYDROGENASE"/>
    <property type="match status" value="1"/>
</dbReference>
<sequence length="256" mass="26589">MTGIKIDSDVVVLTGAGGGIGRATAVRLGGQGVRLALTDVNEPALRETADLVAKAGLEPITVAGNGLDTSVPAALVAKATEAYGRIDGLVNATGITLPKPLRDTSPEDFDRVMSVNVKTHLIMMQAVLPVMADARYGSIVNISSVGARVALPNLSVYCASKSAVVGLSRGVAAEYAPDNIRCNAICPGGVDTALGQAALDPFEDKQRGLEILTGRQLFKRWADPDEIASLIEYLLARDSTFVTGAVFDVDGGHTTT</sequence>
<dbReference type="Gene3D" id="3.40.50.720">
    <property type="entry name" value="NAD(P)-binding Rossmann-like Domain"/>
    <property type="match status" value="1"/>
</dbReference>
<dbReference type="PRINTS" id="PR00080">
    <property type="entry name" value="SDRFAMILY"/>
</dbReference>
<proteinExistence type="inferred from homology"/>
<dbReference type="InterPro" id="IPR002347">
    <property type="entry name" value="SDR_fam"/>
</dbReference>
<evidence type="ECO:0000313" key="5">
    <source>
        <dbReference type="Proteomes" id="UP001597483"/>
    </source>
</evidence>
<evidence type="ECO:0000256" key="2">
    <source>
        <dbReference type="ARBA" id="ARBA00023002"/>
    </source>
</evidence>
<dbReference type="GO" id="GO:0016491">
    <property type="term" value="F:oxidoreductase activity"/>
    <property type="evidence" value="ECO:0007669"/>
    <property type="project" value="UniProtKB-KW"/>
</dbReference>
<dbReference type="CDD" id="cd05233">
    <property type="entry name" value="SDR_c"/>
    <property type="match status" value="1"/>
</dbReference>
<dbReference type="InterPro" id="IPR020904">
    <property type="entry name" value="Sc_DH/Rdtase_CS"/>
</dbReference>
<dbReference type="InterPro" id="IPR051122">
    <property type="entry name" value="SDR_DHRS6-like"/>
</dbReference>
<dbReference type="SUPFAM" id="SSF51735">
    <property type="entry name" value="NAD(P)-binding Rossmann-fold domains"/>
    <property type="match status" value="1"/>
</dbReference>
<keyword evidence="2 4" id="KW-0560">Oxidoreductase</keyword>
<dbReference type="Pfam" id="PF13561">
    <property type="entry name" value="adh_short_C2"/>
    <property type="match status" value="1"/>
</dbReference>
<protein>
    <submittedName>
        <fullName evidence="4">SDR family NAD(P)-dependent oxidoreductase</fullName>
        <ecNumber evidence="4">1.1.1.-</ecNumber>
    </submittedName>
</protein>
<organism evidence="4 5">
    <name type="scientific">Amycolatopsis silviterrae</name>
    <dbReference type="NCBI Taxonomy" id="1656914"/>
    <lineage>
        <taxon>Bacteria</taxon>
        <taxon>Bacillati</taxon>
        <taxon>Actinomycetota</taxon>
        <taxon>Actinomycetes</taxon>
        <taxon>Pseudonocardiales</taxon>
        <taxon>Pseudonocardiaceae</taxon>
        <taxon>Amycolatopsis</taxon>
    </lineage>
</organism>
<dbReference type="EMBL" id="JBHUKS010000033">
    <property type="protein sequence ID" value="MFD2473498.1"/>
    <property type="molecule type" value="Genomic_DNA"/>
</dbReference>
<comment type="similarity">
    <text evidence="1">Belongs to the short-chain dehydrogenases/reductases (SDR) family.</text>
</comment>
<dbReference type="InterPro" id="IPR036291">
    <property type="entry name" value="NAD(P)-bd_dom_sf"/>
</dbReference>
<feature type="domain" description="Ketoreductase" evidence="3">
    <location>
        <begin position="9"/>
        <end position="191"/>
    </location>
</feature>
<accession>A0ABW5HJQ0</accession>
<dbReference type="Proteomes" id="UP001597483">
    <property type="component" value="Unassembled WGS sequence"/>
</dbReference>
<name>A0ABW5HJQ0_9PSEU</name>
<dbReference type="SMART" id="SM00822">
    <property type="entry name" value="PKS_KR"/>
    <property type="match status" value="1"/>
</dbReference>
<evidence type="ECO:0000259" key="3">
    <source>
        <dbReference type="SMART" id="SM00822"/>
    </source>
</evidence>
<evidence type="ECO:0000313" key="4">
    <source>
        <dbReference type="EMBL" id="MFD2473498.1"/>
    </source>
</evidence>
<reference evidence="5" key="1">
    <citation type="journal article" date="2019" name="Int. J. Syst. Evol. Microbiol.">
        <title>The Global Catalogue of Microorganisms (GCM) 10K type strain sequencing project: providing services to taxonomists for standard genome sequencing and annotation.</title>
        <authorList>
            <consortium name="The Broad Institute Genomics Platform"/>
            <consortium name="The Broad Institute Genome Sequencing Center for Infectious Disease"/>
            <person name="Wu L."/>
            <person name="Ma J."/>
        </authorList>
    </citation>
    <scope>NUCLEOTIDE SEQUENCE [LARGE SCALE GENOMIC DNA]</scope>
    <source>
        <strain evidence="5">CGMCC 4.7641</strain>
    </source>
</reference>
<dbReference type="PANTHER" id="PTHR43477:SF1">
    <property type="entry name" value="DIHYDROANTICAPSIN 7-DEHYDROGENASE"/>
    <property type="match status" value="1"/>
</dbReference>
<keyword evidence="5" id="KW-1185">Reference proteome</keyword>
<comment type="caution">
    <text evidence="4">The sequence shown here is derived from an EMBL/GenBank/DDBJ whole genome shotgun (WGS) entry which is preliminary data.</text>
</comment>
<gene>
    <name evidence="4" type="ORF">ACFSVL_39280</name>
</gene>
<evidence type="ECO:0000256" key="1">
    <source>
        <dbReference type="ARBA" id="ARBA00006484"/>
    </source>
</evidence>
<dbReference type="RefSeq" id="WP_378312024.1">
    <property type="nucleotide sequence ID" value="NZ_JBHUKS010000033.1"/>
</dbReference>